<evidence type="ECO:0000313" key="2">
    <source>
        <dbReference type="Proteomes" id="UP000229323"/>
    </source>
</evidence>
<accession>A0A2D3N969</accession>
<proteinExistence type="predicted"/>
<evidence type="ECO:0000313" key="1">
    <source>
        <dbReference type="EMBL" id="ATV51943.1"/>
    </source>
</evidence>
<reference evidence="1 2" key="1">
    <citation type="submission" date="2017-11" db="EMBL/GenBank/DDBJ databases">
        <title>Genome sequencing of Prevotella intermedia KCOM 2033.</title>
        <authorList>
            <person name="Kook J.-K."/>
            <person name="Park S.-N."/>
            <person name="Lim Y.K."/>
        </authorList>
    </citation>
    <scope>NUCLEOTIDE SEQUENCE [LARGE SCALE GENOMIC DNA]</scope>
    <source>
        <strain evidence="1 2">KCOM 2033</strain>
    </source>
</reference>
<dbReference type="EMBL" id="CP024696">
    <property type="protein sequence ID" value="ATV51943.1"/>
    <property type="molecule type" value="Genomic_DNA"/>
</dbReference>
<gene>
    <name evidence="1" type="ORF">CTM50_01970</name>
</gene>
<dbReference type="Proteomes" id="UP000229323">
    <property type="component" value="Chromosome"/>
</dbReference>
<sequence>MVRTNHKMAMLLDTAKVYDDKVIEQVCYDILSKIKQVGDCIVYDECNALDSKTNSEEEITKRYGDRTGFEIWYNEIRLSRYKNFNIGYILPFLDAIKDKMKTKYPRQYCYVIYVTETQDIDFRFHVYREEEGMWLDDNIEEETNPLLYDLDFEQVTGNG</sequence>
<dbReference type="RefSeq" id="WP_100022561.1">
    <property type="nucleotide sequence ID" value="NZ_CP024696.1"/>
</dbReference>
<protein>
    <submittedName>
        <fullName evidence="1">Uncharacterized protein</fullName>
    </submittedName>
</protein>
<organism evidence="1 2">
    <name type="scientific">Prevotella intermedia</name>
    <dbReference type="NCBI Taxonomy" id="28131"/>
    <lineage>
        <taxon>Bacteria</taxon>
        <taxon>Pseudomonadati</taxon>
        <taxon>Bacteroidota</taxon>
        <taxon>Bacteroidia</taxon>
        <taxon>Bacteroidales</taxon>
        <taxon>Prevotellaceae</taxon>
        <taxon>Prevotella</taxon>
    </lineage>
</organism>
<dbReference type="AlphaFoldDB" id="A0A2D3N969"/>
<name>A0A2D3N969_PREIN</name>